<evidence type="ECO:0000256" key="3">
    <source>
        <dbReference type="ARBA" id="ARBA00023163"/>
    </source>
</evidence>
<evidence type="ECO:0000313" key="6">
    <source>
        <dbReference type="Proteomes" id="UP000323608"/>
    </source>
</evidence>
<name>A0A5B0WDD9_RHITR</name>
<proteinExistence type="predicted"/>
<dbReference type="SUPFAM" id="SSF46785">
    <property type="entry name" value="Winged helix' DNA-binding domain"/>
    <property type="match status" value="1"/>
</dbReference>
<dbReference type="InterPro" id="IPR039422">
    <property type="entry name" value="MarR/SlyA-like"/>
</dbReference>
<dbReference type="PANTHER" id="PTHR33164">
    <property type="entry name" value="TRANSCRIPTIONAL REGULATOR, MARR FAMILY"/>
    <property type="match status" value="1"/>
</dbReference>
<dbReference type="OrthoDB" id="582199at2"/>
<dbReference type="GO" id="GO:0003677">
    <property type="term" value="F:DNA binding"/>
    <property type="evidence" value="ECO:0007669"/>
    <property type="project" value="UniProtKB-KW"/>
</dbReference>
<keyword evidence="1" id="KW-0805">Transcription regulation</keyword>
<dbReference type="Proteomes" id="UP000323608">
    <property type="component" value="Unassembled WGS sequence"/>
</dbReference>
<dbReference type="EMBL" id="VNIP01000003">
    <property type="protein sequence ID" value="KAA1184876.1"/>
    <property type="molecule type" value="Genomic_DNA"/>
</dbReference>
<dbReference type="SMART" id="SM00347">
    <property type="entry name" value="HTH_MARR"/>
    <property type="match status" value="1"/>
</dbReference>
<organism evidence="5 6">
    <name type="scientific">Rhizobium tropici</name>
    <dbReference type="NCBI Taxonomy" id="398"/>
    <lineage>
        <taxon>Bacteria</taxon>
        <taxon>Pseudomonadati</taxon>
        <taxon>Pseudomonadota</taxon>
        <taxon>Alphaproteobacteria</taxon>
        <taxon>Hyphomicrobiales</taxon>
        <taxon>Rhizobiaceae</taxon>
        <taxon>Rhizobium/Agrobacterium group</taxon>
        <taxon>Rhizobium</taxon>
    </lineage>
</organism>
<accession>A0A5B0WDD9</accession>
<dbReference type="Gene3D" id="1.10.10.10">
    <property type="entry name" value="Winged helix-like DNA-binding domain superfamily/Winged helix DNA-binding domain"/>
    <property type="match status" value="1"/>
</dbReference>
<dbReference type="InterPro" id="IPR036390">
    <property type="entry name" value="WH_DNA-bd_sf"/>
</dbReference>
<keyword evidence="3" id="KW-0804">Transcription</keyword>
<evidence type="ECO:0000256" key="1">
    <source>
        <dbReference type="ARBA" id="ARBA00023015"/>
    </source>
</evidence>
<dbReference type="InterPro" id="IPR000835">
    <property type="entry name" value="HTH_MarR-typ"/>
</dbReference>
<protein>
    <submittedName>
        <fullName evidence="5">MarR family transcriptional regulator</fullName>
    </submittedName>
</protein>
<keyword evidence="2" id="KW-0238">DNA-binding</keyword>
<comment type="caution">
    <text evidence="5">The sequence shown here is derived from an EMBL/GenBank/DDBJ whole genome shotgun (WGS) entry which is preliminary data.</text>
</comment>
<gene>
    <name evidence="5" type="ORF">FP026_03475</name>
</gene>
<dbReference type="InterPro" id="IPR036388">
    <property type="entry name" value="WH-like_DNA-bd_sf"/>
</dbReference>
<dbReference type="GO" id="GO:0006950">
    <property type="term" value="P:response to stress"/>
    <property type="evidence" value="ECO:0007669"/>
    <property type="project" value="TreeGrafter"/>
</dbReference>
<evidence type="ECO:0000256" key="2">
    <source>
        <dbReference type="ARBA" id="ARBA00023125"/>
    </source>
</evidence>
<evidence type="ECO:0000259" key="4">
    <source>
        <dbReference type="PROSITE" id="PS50995"/>
    </source>
</evidence>
<reference evidence="5 6" key="1">
    <citation type="submission" date="2019-07" db="EMBL/GenBank/DDBJ databases">
        <title>The Draft Genome Sequence of Rhizobium tropici SARCC-755 Associated with Superior Nodulation on Pigeonpea (Cajanus cajan (L.) Millsp.).</title>
        <authorList>
            <person name="Bopape F.L."/>
            <person name="Hassen A.I."/>
            <person name="Swanevelder Z.H."/>
            <person name="Gwata E.T."/>
        </authorList>
    </citation>
    <scope>NUCLEOTIDE SEQUENCE [LARGE SCALE GENOMIC DNA]</scope>
    <source>
        <strain evidence="5 6">SARCC-755</strain>
    </source>
</reference>
<feature type="domain" description="HTH marR-type" evidence="4">
    <location>
        <begin position="1"/>
        <end position="145"/>
    </location>
</feature>
<dbReference type="Pfam" id="PF12802">
    <property type="entry name" value="MarR_2"/>
    <property type="match status" value="1"/>
</dbReference>
<dbReference type="PANTHER" id="PTHR33164:SF64">
    <property type="entry name" value="TRANSCRIPTIONAL REGULATOR SLYA"/>
    <property type="match status" value="1"/>
</dbReference>
<dbReference type="GO" id="GO:0003700">
    <property type="term" value="F:DNA-binding transcription factor activity"/>
    <property type="evidence" value="ECO:0007669"/>
    <property type="project" value="InterPro"/>
</dbReference>
<evidence type="ECO:0000313" key="5">
    <source>
        <dbReference type="EMBL" id="KAA1184876.1"/>
    </source>
</evidence>
<dbReference type="PROSITE" id="PS50995">
    <property type="entry name" value="HTH_MARR_2"/>
    <property type="match status" value="1"/>
</dbReference>
<dbReference type="AlphaFoldDB" id="A0A5B0WDD9"/>
<sequence length="147" mass="16631">MVKKLDDNALLDHIGWRLWQASRAWQGEFAAGMREAGHEWFSEARAGLIGHIPRHGLRQSRLIERMGISKQAVQQLIDGLEAEGILRRRNDPEDRRGKVIVFTEKGLAALSDGEHIKLAIERGYRERLGDIHFSALMEALRALDGLS</sequence>
<dbReference type="PRINTS" id="PR00598">
    <property type="entry name" value="HTHMARR"/>
</dbReference>